<evidence type="ECO:0008006" key="4">
    <source>
        <dbReference type="Google" id="ProtNLM"/>
    </source>
</evidence>
<evidence type="ECO:0000256" key="1">
    <source>
        <dbReference type="ARBA" id="ARBA00022898"/>
    </source>
</evidence>
<comment type="caution">
    <text evidence="2">The sequence shown here is derived from an EMBL/GenBank/DDBJ whole genome shotgun (WGS) entry which is preliminary data.</text>
</comment>
<dbReference type="InterPro" id="IPR029066">
    <property type="entry name" value="PLP-binding_barrel"/>
</dbReference>
<dbReference type="InterPro" id="IPR011078">
    <property type="entry name" value="PyrdxlP_homeostasis"/>
</dbReference>
<dbReference type="Proteomes" id="UP000053573">
    <property type="component" value="Unassembled WGS sequence"/>
</dbReference>
<reference evidence="3" key="1">
    <citation type="journal article" date="2015" name="PLoS Genet.">
        <title>The dynamic genome and transcriptome of the human fungal pathogen Blastomyces and close relative Emmonsia.</title>
        <authorList>
            <person name="Munoz J.F."/>
            <person name="Gauthier G.M."/>
            <person name="Desjardins C.A."/>
            <person name="Gallo J.E."/>
            <person name="Holder J."/>
            <person name="Sullivan T.D."/>
            <person name="Marty A.J."/>
            <person name="Carmen J.C."/>
            <person name="Chen Z."/>
            <person name="Ding L."/>
            <person name="Gujja S."/>
            <person name="Magrini V."/>
            <person name="Misas E."/>
            <person name="Mitreva M."/>
            <person name="Priest M."/>
            <person name="Saif S."/>
            <person name="Whiston E.A."/>
            <person name="Young S."/>
            <person name="Zeng Q."/>
            <person name="Goldman W.E."/>
            <person name="Mardis E.R."/>
            <person name="Taylor J.W."/>
            <person name="McEwen J.G."/>
            <person name="Clay O.K."/>
            <person name="Klein B.S."/>
            <person name="Cuomo C.A."/>
        </authorList>
    </citation>
    <scope>NUCLEOTIDE SEQUENCE [LARGE SCALE GENOMIC DNA]</scope>
    <source>
        <strain evidence="3">UAMH 139</strain>
    </source>
</reference>
<dbReference type="EMBL" id="LDEV01000202">
    <property type="protein sequence ID" value="KLJ13629.1"/>
    <property type="molecule type" value="Genomic_DNA"/>
</dbReference>
<dbReference type="STRING" id="2060906.A0A0H1BQ07"/>
<dbReference type="OrthoDB" id="10264196at2759"/>
<accession>A0A0H1BQ07</accession>
<dbReference type="Gene3D" id="3.20.20.10">
    <property type="entry name" value="Alanine racemase"/>
    <property type="match status" value="1"/>
</dbReference>
<dbReference type="PANTHER" id="PTHR10146:SF14">
    <property type="entry name" value="PYRIDOXAL PHOSPHATE HOMEOSTASIS PROTEIN"/>
    <property type="match status" value="1"/>
</dbReference>
<keyword evidence="3" id="KW-1185">Reference proteome</keyword>
<evidence type="ECO:0000313" key="2">
    <source>
        <dbReference type="EMBL" id="KLJ13629.1"/>
    </source>
</evidence>
<sequence length="94" mass="10221">MTIGALARSQATTLENENEDFLCLRETRDRIEKELGLSGGDGEGEGEGLELSMGMTQDYEGAIKMGSDQVRVGAEIFGSRPPKLEAKVVEREES</sequence>
<dbReference type="SUPFAM" id="SSF51419">
    <property type="entry name" value="PLP-binding barrel"/>
    <property type="match status" value="1"/>
</dbReference>
<name>A0A0H1BQ07_9EURO</name>
<keyword evidence="1" id="KW-0663">Pyridoxal phosphate</keyword>
<dbReference type="PANTHER" id="PTHR10146">
    <property type="entry name" value="PROLINE SYNTHETASE CO-TRANSCRIBED BACTERIAL HOMOLOG PROTEIN"/>
    <property type="match status" value="1"/>
</dbReference>
<gene>
    <name evidence="2" type="ORF">EMPG_09387</name>
</gene>
<dbReference type="GO" id="GO:0030170">
    <property type="term" value="F:pyridoxal phosphate binding"/>
    <property type="evidence" value="ECO:0007669"/>
    <property type="project" value="InterPro"/>
</dbReference>
<organism evidence="2 3">
    <name type="scientific">Blastomyces silverae</name>
    <dbReference type="NCBI Taxonomy" id="2060906"/>
    <lineage>
        <taxon>Eukaryota</taxon>
        <taxon>Fungi</taxon>
        <taxon>Dikarya</taxon>
        <taxon>Ascomycota</taxon>
        <taxon>Pezizomycotina</taxon>
        <taxon>Eurotiomycetes</taxon>
        <taxon>Eurotiomycetidae</taxon>
        <taxon>Onygenales</taxon>
        <taxon>Ajellomycetaceae</taxon>
        <taxon>Blastomyces</taxon>
    </lineage>
</organism>
<proteinExistence type="predicted"/>
<protein>
    <recommendedName>
        <fullName evidence="4">Alanine racemase N-terminal domain-containing protein</fullName>
    </recommendedName>
</protein>
<evidence type="ECO:0000313" key="3">
    <source>
        <dbReference type="Proteomes" id="UP000053573"/>
    </source>
</evidence>
<dbReference type="AlphaFoldDB" id="A0A0H1BQ07"/>